<comment type="subcellular location">
    <subcellularLocation>
        <location evidence="1">Mitochondrion</location>
    </subcellularLocation>
</comment>
<reference evidence="6 7" key="1">
    <citation type="submission" date="2009-08" db="EMBL/GenBank/DDBJ databases">
        <title>The Genome Sequence of Spizellomyces punctatus strain DAOM BR117.</title>
        <authorList>
            <consortium name="The Broad Institute Genome Sequencing Platform"/>
            <person name="Russ C."/>
            <person name="Cuomo C."/>
            <person name="Shea T."/>
            <person name="Young S.K."/>
            <person name="Zeng Q."/>
            <person name="Koehrsen M."/>
            <person name="Haas B."/>
            <person name="Borodovsky M."/>
            <person name="Guigo R."/>
            <person name="Alvarado L."/>
            <person name="Berlin A."/>
            <person name="Bochicchio J."/>
            <person name="Borenstein D."/>
            <person name="Chapman S."/>
            <person name="Chen Z."/>
            <person name="Engels R."/>
            <person name="Freedman E."/>
            <person name="Gellesch M."/>
            <person name="Goldberg J."/>
            <person name="Griggs A."/>
            <person name="Gujja S."/>
            <person name="Heiman D."/>
            <person name="Hepburn T."/>
            <person name="Howarth C."/>
            <person name="Jen D."/>
            <person name="Larson L."/>
            <person name="Lewis B."/>
            <person name="Mehta T."/>
            <person name="Park D."/>
            <person name="Pearson M."/>
            <person name="Roberts A."/>
            <person name="Saif S."/>
            <person name="Shenoy N."/>
            <person name="Sisk P."/>
            <person name="Stolte C."/>
            <person name="Sykes S."/>
            <person name="Thomson T."/>
            <person name="Walk T."/>
            <person name="White J."/>
            <person name="Yandava C."/>
            <person name="Burger G."/>
            <person name="Gray M.W."/>
            <person name="Holland P.W.H."/>
            <person name="King N."/>
            <person name="Lang F.B.F."/>
            <person name="Roger A.J."/>
            <person name="Ruiz-Trillo I."/>
            <person name="Lander E."/>
            <person name="Nusbaum C."/>
        </authorList>
    </citation>
    <scope>NUCLEOTIDE SEQUENCE [LARGE SCALE GENOMIC DNA]</scope>
    <source>
        <strain evidence="6 7">DAOM BR117</strain>
    </source>
</reference>
<accession>A0A0L0HVJ5</accession>
<proteinExistence type="inferred from homology"/>
<feature type="region of interest" description="Disordered" evidence="5">
    <location>
        <begin position="115"/>
        <end position="141"/>
    </location>
</feature>
<sequence length="141" mass="16464">MPAHETPKLGSLPPSRSARSKCWTARDAYFACLDSHNLWLQGLGPRTHEEIIAVDPQRLVVSSESDKSLTKEERKRLFACRDMKEMFDRECLPSWVNHFGLLRVKDLQTEYLKKKVDKDERERETSDDAFWEKVSAKPRQT</sequence>
<evidence type="ECO:0000256" key="5">
    <source>
        <dbReference type="SAM" id="MobiDB-lite"/>
    </source>
</evidence>
<dbReference type="FunCoup" id="A0A0L0HVJ5">
    <property type="interactions" value="19"/>
</dbReference>
<keyword evidence="7" id="KW-1185">Reference proteome</keyword>
<dbReference type="GO" id="GO:0005739">
    <property type="term" value="C:mitochondrion"/>
    <property type="evidence" value="ECO:0007669"/>
    <property type="project" value="UniProtKB-SubCell"/>
</dbReference>
<evidence type="ECO:0000256" key="4">
    <source>
        <dbReference type="ARBA" id="ARBA00023157"/>
    </source>
</evidence>
<keyword evidence="3" id="KW-0496">Mitochondrion</keyword>
<dbReference type="Gene3D" id="1.10.10.140">
    <property type="entry name" value="Cytochrome c oxidase, subunit VIb"/>
    <property type="match status" value="1"/>
</dbReference>
<feature type="compositionally biased region" description="Basic and acidic residues" evidence="5">
    <location>
        <begin position="115"/>
        <end position="135"/>
    </location>
</feature>
<evidence type="ECO:0000313" key="6">
    <source>
        <dbReference type="EMBL" id="KND05128.1"/>
    </source>
</evidence>
<protein>
    <recommendedName>
        <fullName evidence="8">Cytochrome c oxidase assembly factor 6</fullName>
    </recommendedName>
</protein>
<dbReference type="AlphaFoldDB" id="A0A0L0HVJ5"/>
<keyword evidence="4" id="KW-1015">Disulfide bond</keyword>
<evidence type="ECO:0000256" key="2">
    <source>
        <dbReference type="ARBA" id="ARBA00006425"/>
    </source>
</evidence>
<dbReference type="InterPro" id="IPR048281">
    <property type="entry name" value="COA6_fun"/>
</dbReference>
<evidence type="ECO:0008006" key="8">
    <source>
        <dbReference type="Google" id="ProtNLM"/>
    </source>
</evidence>
<dbReference type="InParanoid" id="A0A0L0HVJ5"/>
<dbReference type="Proteomes" id="UP000053201">
    <property type="component" value="Unassembled WGS sequence"/>
</dbReference>
<dbReference type="OMA" id="RDCASAW"/>
<dbReference type="GeneID" id="27684506"/>
<dbReference type="EMBL" id="KQ257450">
    <property type="protein sequence ID" value="KND05128.1"/>
    <property type="molecule type" value="Genomic_DNA"/>
</dbReference>
<dbReference type="PANTHER" id="PTHR47677:SF1">
    <property type="entry name" value="CYTOCHROME C OXIDASE ASSEMBLY FACTOR 6"/>
    <property type="match status" value="1"/>
</dbReference>
<dbReference type="RefSeq" id="XP_016613167.1">
    <property type="nucleotide sequence ID" value="XM_016749129.1"/>
</dbReference>
<comment type="similarity">
    <text evidence="2">Belongs to the cytochrome c oxidase subunit 6B family.</text>
</comment>
<gene>
    <name evidence="6" type="ORF">SPPG_00798</name>
</gene>
<dbReference type="STRING" id="645134.A0A0L0HVJ5"/>
<feature type="non-terminal residue" evidence="6">
    <location>
        <position position="1"/>
    </location>
</feature>
<evidence type="ECO:0000313" key="7">
    <source>
        <dbReference type="Proteomes" id="UP000053201"/>
    </source>
</evidence>
<evidence type="ECO:0000256" key="3">
    <source>
        <dbReference type="ARBA" id="ARBA00023128"/>
    </source>
</evidence>
<organism evidence="6 7">
    <name type="scientific">Spizellomyces punctatus (strain DAOM BR117)</name>
    <dbReference type="NCBI Taxonomy" id="645134"/>
    <lineage>
        <taxon>Eukaryota</taxon>
        <taxon>Fungi</taxon>
        <taxon>Fungi incertae sedis</taxon>
        <taxon>Chytridiomycota</taxon>
        <taxon>Chytridiomycota incertae sedis</taxon>
        <taxon>Chytridiomycetes</taxon>
        <taxon>Spizellomycetales</taxon>
        <taxon>Spizellomycetaceae</taxon>
        <taxon>Spizellomyces</taxon>
    </lineage>
</organism>
<dbReference type="Pfam" id="PF02297">
    <property type="entry name" value="COX6B"/>
    <property type="match status" value="1"/>
</dbReference>
<dbReference type="InterPro" id="IPR036549">
    <property type="entry name" value="CX6/COA6-like_sf"/>
</dbReference>
<evidence type="ECO:0000256" key="1">
    <source>
        <dbReference type="ARBA" id="ARBA00004173"/>
    </source>
</evidence>
<dbReference type="VEuPathDB" id="FungiDB:SPPG_00798"/>
<dbReference type="OrthoDB" id="5545577at2759"/>
<dbReference type="InterPro" id="IPR048280">
    <property type="entry name" value="COX6B-like"/>
</dbReference>
<name>A0A0L0HVJ5_SPIPD</name>
<dbReference type="PANTHER" id="PTHR47677">
    <property type="entry name" value="CYTOCHROME C OXIDASE ASSEMBLY FACTOR 6"/>
    <property type="match status" value="1"/>
</dbReference>